<dbReference type="InterPro" id="IPR029062">
    <property type="entry name" value="Class_I_gatase-like"/>
</dbReference>
<proteinExistence type="predicted"/>
<dbReference type="PANTHER" id="PTHR43418:SF4">
    <property type="entry name" value="MULTIFUNCTIONAL TRYPTOPHAN BIOSYNTHESIS PROTEIN"/>
    <property type="match status" value="1"/>
</dbReference>
<dbReference type="Pfam" id="PF00117">
    <property type="entry name" value="GATase"/>
    <property type="match status" value="1"/>
</dbReference>
<evidence type="ECO:0000256" key="6">
    <source>
        <dbReference type="ARBA" id="ARBA00023141"/>
    </source>
</evidence>
<dbReference type="PRINTS" id="PR00097">
    <property type="entry name" value="ANTSNTHASEII"/>
</dbReference>
<comment type="catalytic activity">
    <reaction evidence="8">
        <text>chorismate + L-glutamine = anthranilate + pyruvate + L-glutamate + H(+)</text>
        <dbReference type="Rhea" id="RHEA:21732"/>
        <dbReference type="ChEBI" id="CHEBI:15361"/>
        <dbReference type="ChEBI" id="CHEBI:15378"/>
        <dbReference type="ChEBI" id="CHEBI:16567"/>
        <dbReference type="ChEBI" id="CHEBI:29748"/>
        <dbReference type="ChEBI" id="CHEBI:29985"/>
        <dbReference type="ChEBI" id="CHEBI:58359"/>
        <dbReference type="EC" id="4.1.3.27"/>
    </reaction>
</comment>
<keyword evidence="5" id="KW-0315">Glutamine amidotransferase</keyword>
<comment type="pathway">
    <text evidence="1">Amino-acid biosynthesis; L-tryptophan biosynthesis; L-tryptophan from chorismate: step 1/5.</text>
</comment>
<keyword evidence="7" id="KW-0456">Lyase</keyword>
<dbReference type="CDD" id="cd01743">
    <property type="entry name" value="GATase1_Anthranilate_Synthase"/>
    <property type="match status" value="1"/>
</dbReference>
<evidence type="ECO:0000256" key="1">
    <source>
        <dbReference type="ARBA" id="ARBA00004873"/>
    </source>
</evidence>
<evidence type="ECO:0000256" key="2">
    <source>
        <dbReference type="ARBA" id="ARBA00012266"/>
    </source>
</evidence>
<dbReference type="PRINTS" id="PR00099">
    <property type="entry name" value="CPSGATASE"/>
</dbReference>
<evidence type="ECO:0000256" key="3">
    <source>
        <dbReference type="ARBA" id="ARBA00022605"/>
    </source>
</evidence>
<evidence type="ECO:0000256" key="8">
    <source>
        <dbReference type="ARBA" id="ARBA00047683"/>
    </source>
</evidence>
<sequence>MIAFIDNKDSFVWNIVEYISIIDENVGVFSNETSVRELKNIDPDAIIISPGPGTPYRKRDIGNSIEIIREFDLPILGICLGHQAMGVAFGGKVEKIEPRHGKKTSVHHDGKRAFEGIENPFLGGRYHSLAVTEVPESFEVSATSNGVVMGMRHRKKDIEGFQFHPESILTKSGFDILKNWYEFYVK</sequence>
<dbReference type="GO" id="GO:0004049">
    <property type="term" value="F:anthranilate synthase activity"/>
    <property type="evidence" value="ECO:0007669"/>
    <property type="project" value="UniProtKB-EC"/>
</dbReference>
<evidence type="ECO:0000256" key="4">
    <source>
        <dbReference type="ARBA" id="ARBA00022822"/>
    </source>
</evidence>
<dbReference type="Proteomes" id="UP000320766">
    <property type="component" value="Unassembled WGS sequence"/>
</dbReference>
<dbReference type="PRINTS" id="PR00096">
    <property type="entry name" value="GATASE"/>
</dbReference>
<name>A0A520KW56_9EURY</name>
<feature type="domain" description="Glutamine amidotransferase" evidence="9">
    <location>
        <begin position="4"/>
        <end position="180"/>
    </location>
</feature>
<evidence type="ECO:0000313" key="10">
    <source>
        <dbReference type="EMBL" id="RZN68733.1"/>
    </source>
</evidence>
<keyword evidence="4" id="KW-0822">Tryptophan biosynthesis</keyword>
<dbReference type="EMBL" id="RXIL01000097">
    <property type="protein sequence ID" value="RZN68733.1"/>
    <property type="molecule type" value="Genomic_DNA"/>
</dbReference>
<keyword evidence="3" id="KW-0028">Amino-acid biosynthesis</keyword>
<gene>
    <name evidence="10" type="ORF">EF807_05425</name>
</gene>
<evidence type="ECO:0000256" key="7">
    <source>
        <dbReference type="ARBA" id="ARBA00023239"/>
    </source>
</evidence>
<dbReference type="PANTHER" id="PTHR43418">
    <property type="entry name" value="MULTIFUNCTIONAL TRYPTOPHAN BIOSYNTHESIS PROTEIN-RELATED"/>
    <property type="match status" value="1"/>
</dbReference>
<dbReference type="GO" id="GO:0000162">
    <property type="term" value="P:L-tryptophan biosynthetic process"/>
    <property type="evidence" value="ECO:0007669"/>
    <property type="project" value="UniProtKB-KW"/>
</dbReference>
<dbReference type="FunFam" id="3.40.50.880:FF:000003">
    <property type="entry name" value="Anthranilate synthase component II"/>
    <property type="match status" value="1"/>
</dbReference>
<accession>A0A520KW56</accession>
<dbReference type="NCBIfam" id="TIGR00566">
    <property type="entry name" value="trpG_papA"/>
    <property type="match status" value="1"/>
</dbReference>
<evidence type="ECO:0000259" key="9">
    <source>
        <dbReference type="Pfam" id="PF00117"/>
    </source>
</evidence>
<dbReference type="InterPro" id="IPR017926">
    <property type="entry name" value="GATASE"/>
</dbReference>
<dbReference type="InterPro" id="IPR006221">
    <property type="entry name" value="TrpG/PapA_dom"/>
</dbReference>
<keyword evidence="6" id="KW-0057">Aromatic amino acid biosynthesis</keyword>
<dbReference type="InterPro" id="IPR050472">
    <property type="entry name" value="Anth_synth/Amidotransfase"/>
</dbReference>
<dbReference type="EC" id="4.1.3.27" evidence="2"/>
<dbReference type="GO" id="GO:0005829">
    <property type="term" value="C:cytosol"/>
    <property type="evidence" value="ECO:0007669"/>
    <property type="project" value="TreeGrafter"/>
</dbReference>
<evidence type="ECO:0000256" key="5">
    <source>
        <dbReference type="ARBA" id="ARBA00022962"/>
    </source>
</evidence>
<evidence type="ECO:0000313" key="11">
    <source>
        <dbReference type="Proteomes" id="UP000320766"/>
    </source>
</evidence>
<dbReference type="SUPFAM" id="SSF52317">
    <property type="entry name" value="Class I glutamine amidotransferase-like"/>
    <property type="match status" value="1"/>
</dbReference>
<dbReference type="Gene3D" id="3.40.50.880">
    <property type="match status" value="1"/>
</dbReference>
<reference evidence="10 11" key="1">
    <citation type="journal article" date="2019" name="Nat. Microbiol.">
        <title>Wide diversity of methane and short-chain alkane metabolisms in uncultured archaea.</title>
        <authorList>
            <person name="Borrel G."/>
            <person name="Adam P.S."/>
            <person name="McKay L.J."/>
            <person name="Chen L.X."/>
            <person name="Sierra-Garcia I.N."/>
            <person name="Sieber C.M."/>
            <person name="Letourneur Q."/>
            <person name="Ghozlane A."/>
            <person name="Andersen G.L."/>
            <person name="Li W.J."/>
            <person name="Hallam S.J."/>
            <person name="Muyzer G."/>
            <person name="de Oliveira V.M."/>
            <person name="Inskeep W.P."/>
            <person name="Banfield J.F."/>
            <person name="Gribaldo S."/>
        </authorList>
    </citation>
    <scope>NUCLEOTIDE SEQUENCE [LARGE SCALE GENOMIC DNA]</scope>
    <source>
        <strain evidence="10">NM1b</strain>
    </source>
</reference>
<organism evidence="10 11">
    <name type="scientific">Candidatus Methanolliviera hydrocarbonicum</name>
    <dbReference type="NCBI Taxonomy" id="2491085"/>
    <lineage>
        <taxon>Archaea</taxon>
        <taxon>Methanobacteriati</taxon>
        <taxon>Methanobacteriota</taxon>
        <taxon>Candidatus Methanoliparia</taxon>
        <taxon>Candidatus Methanoliparales</taxon>
        <taxon>Candidatus Methanollivieraceae</taxon>
        <taxon>Candidatus Methanolliviera</taxon>
    </lineage>
</organism>
<comment type="caution">
    <text evidence="10">The sequence shown here is derived from an EMBL/GenBank/DDBJ whole genome shotgun (WGS) entry which is preliminary data.</text>
</comment>
<protein>
    <recommendedName>
        <fullName evidence="2">anthranilate synthase</fullName>
        <ecNumber evidence="2">4.1.3.27</ecNumber>
    </recommendedName>
</protein>
<dbReference type="AlphaFoldDB" id="A0A520KW56"/>
<dbReference type="PROSITE" id="PS51273">
    <property type="entry name" value="GATASE_TYPE_1"/>
    <property type="match status" value="1"/>
</dbReference>